<feature type="domain" description="Roadblock/LAMTOR2" evidence="1">
    <location>
        <begin position="8"/>
        <end position="96"/>
    </location>
</feature>
<gene>
    <name evidence="2" type="ORF">THFILI_11975</name>
</gene>
<proteinExistence type="predicted"/>
<keyword evidence="3" id="KW-1185">Reference proteome</keyword>
<evidence type="ECO:0000313" key="3">
    <source>
        <dbReference type="Proteomes" id="UP000030364"/>
    </source>
</evidence>
<organism evidence="2 3">
    <name type="scientific">Thermus filiformis</name>
    <dbReference type="NCBI Taxonomy" id="276"/>
    <lineage>
        <taxon>Bacteria</taxon>
        <taxon>Thermotogati</taxon>
        <taxon>Deinococcota</taxon>
        <taxon>Deinococci</taxon>
        <taxon>Thermales</taxon>
        <taxon>Thermaceae</taxon>
        <taxon>Thermus</taxon>
    </lineage>
</organism>
<dbReference type="Gene3D" id="3.30.450.30">
    <property type="entry name" value="Dynein light chain 2a, cytoplasmic"/>
    <property type="match status" value="1"/>
</dbReference>
<dbReference type="SUPFAM" id="SSF103196">
    <property type="entry name" value="Roadblock/LC7 domain"/>
    <property type="match status" value="1"/>
</dbReference>
<dbReference type="EMBL" id="JPSL02000040">
    <property type="protein sequence ID" value="KGQ21728.1"/>
    <property type="molecule type" value="Genomic_DNA"/>
</dbReference>
<dbReference type="STRING" id="276.THFILI_11975"/>
<dbReference type="Pfam" id="PF03259">
    <property type="entry name" value="Robl_LC7"/>
    <property type="match status" value="1"/>
</dbReference>
<comment type="caution">
    <text evidence="2">The sequence shown here is derived from an EMBL/GenBank/DDBJ whole genome shotgun (WGS) entry which is preliminary data.</text>
</comment>
<dbReference type="PATRIC" id="fig|276.5.peg.1467"/>
<dbReference type="Proteomes" id="UP000030364">
    <property type="component" value="Unassembled WGS sequence"/>
</dbReference>
<evidence type="ECO:0000313" key="2">
    <source>
        <dbReference type="EMBL" id="KGQ21728.1"/>
    </source>
</evidence>
<accession>A0A0A2WPJ2</accession>
<reference evidence="2 3" key="1">
    <citation type="journal article" date="2015" name="Genome Announc.">
        <title>Draft Genome Sequence of the Thermophile Thermus filiformis ATCC 43280, Producer of Carotenoid-(Di)glucoside-Branched Fatty Acid (Di)esters and Source of Hyperthermostable Enzymes of Biotechnological Interest.</title>
        <authorList>
            <person name="Mandelli F."/>
            <person name="Oliveira Ramires B."/>
            <person name="Couger M.B."/>
            <person name="Paixao D.A."/>
            <person name="Camilo C.M."/>
            <person name="Polikarpov I."/>
            <person name="Prade R."/>
            <person name="Riano-Pachon D.M."/>
            <person name="Squina F.M."/>
        </authorList>
    </citation>
    <scope>NUCLEOTIDE SEQUENCE [LARGE SCALE GENOMIC DNA]</scope>
    <source>
        <strain evidence="2 3">ATCC 43280</strain>
    </source>
</reference>
<dbReference type="SMART" id="SM00960">
    <property type="entry name" value="Robl_LC7"/>
    <property type="match status" value="1"/>
</dbReference>
<dbReference type="OrthoDB" id="3727201at2"/>
<protein>
    <recommendedName>
        <fullName evidence="1">Roadblock/LAMTOR2 domain-containing protein</fullName>
    </recommendedName>
</protein>
<dbReference type="PANTHER" id="PTHR36222:SF1">
    <property type="entry name" value="SERINE PROTEASE INHIBITOR RV3364C"/>
    <property type="match status" value="1"/>
</dbReference>
<dbReference type="AlphaFoldDB" id="A0A0A2WPJ2"/>
<sequence>MTKQERLQALIRELRQAVPEIGGVMVASTDGLALATDFPAQEADRAAAMAATALGLGKRIAQTTGLGEFQEVVVRGGDGYLVVYAAGPTGVLAVQAPQGANLGLVHLEARRIAREVAGALA</sequence>
<name>A0A0A2WPJ2_THEFI</name>
<dbReference type="RefSeq" id="WP_038064876.1">
    <property type="nucleotide sequence ID" value="NZ_JPSL02000040.1"/>
</dbReference>
<evidence type="ECO:0000259" key="1">
    <source>
        <dbReference type="SMART" id="SM00960"/>
    </source>
</evidence>
<dbReference type="InterPro" id="IPR004942">
    <property type="entry name" value="Roadblock/LAMTOR2_dom"/>
</dbReference>
<dbReference type="InterPro" id="IPR053141">
    <property type="entry name" value="Mycobact_SerProt_Inhib_Rv3364c"/>
</dbReference>
<dbReference type="PANTHER" id="PTHR36222">
    <property type="entry name" value="SERINE PROTEASE INHIBITOR RV3364C"/>
    <property type="match status" value="1"/>
</dbReference>